<feature type="compositionally biased region" description="Basic and acidic residues" evidence="7">
    <location>
        <begin position="258"/>
        <end position="277"/>
    </location>
</feature>
<evidence type="ECO:0000256" key="6">
    <source>
        <dbReference type="PROSITE-ProRule" id="PRU01371"/>
    </source>
</evidence>
<dbReference type="PANTHER" id="PTHR14649">
    <property type="entry name" value="ZINC FINGER C2HC DOMAIN-CONTAINING PROTEIN 1C"/>
    <property type="match status" value="1"/>
</dbReference>
<feature type="compositionally biased region" description="Polar residues" evidence="7">
    <location>
        <begin position="243"/>
        <end position="255"/>
    </location>
</feature>
<evidence type="ECO:0000259" key="8">
    <source>
        <dbReference type="PROSITE" id="PS52027"/>
    </source>
</evidence>
<evidence type="ECO:0000313" key="9">
    <source>
        <dbReference type="EMBL" id="CEK59660.1"/>
    </source>
</evidence>
<reference evidence="9" key="1">
    <citation type="submission" date="2014-12" db="EMBL/GenBank/DDBJ databases">
        <title>Insight into the proteome of Arion vulgaris.</title>
        <authorList>
            <person name="Aradska J."/>
            <person name="Bulat T."/>
            <person name="Smidak R."/>
            <person name="Sarate P."/>
            <person name="Gangsoo J."/>
            <person name="Sialana F."/>
            <person name="Bilban M."/>
            <person name="Lubec G."/>
        </authorList>
    </citation>
    <scope>NUCLEOTIDE SEQUENCE</scope>
    <source>
        <tissue evidence="9">Skin</tissue>
    </source>
</reference>
<dbReference type="EMBL" id="HACG01012795">
    <property type="protein sequence ID" value="CEK59660.1"/>
    <property type="molecule type" value="Transcribed_RNA"/>
</dbReference>
<feature type="domain" description="C2HC/C3H-type" evidence="8">
    <location>
        <begin position="549"/>
        <end position="578"/>
    </location>
</feature>
<dbReference type="InterPro" id="IPR049899">
    <property type="entry name" value="Znf_C2HC_C3H"/>
</dbReference>
<keyword evidence="4" id="KW-0862">Zinc</keyword>
<dbReference type="GO" id="GO:0008270">
    <property type="term" value="F:zinc ion binding"/>
    <property type="evidence" value="ECO:0007669"/>
    <property type="project" value="UniProtKB-KW"/>
</dbReference>
<evidence type="ECO:0000256" key="7">
    <source>
        <dbReference type="SAM" id="MobiDB-lite"/>
    </source>
</evidence>
<name>A0A0B6YW12_9EUPU</name>
<dbReference type="AlphaFoldDB" id="A0A0B6YW12"/>
<feature type="region of interest" description="Disordered" evidence="7">
    <location>
        <begin position="631"/>
        <end position="654"/>
    </location>
</feature>
<comment type="similarity">
    <text evidence="1">Belongs to the ZC2HC1 family.</text>
</comment>
<organism evidence="9">
    <name type="scientific">Arion vulgaris</name>
    <dbReference type="NCBI Taxonomy" id="1028688"/>
    <lineage>
        <taxon>Eukaryota</taxon>
        <taxon>Metazoa</taxon>
        <taxon>Spiralia</taxon>
        <taxon>Lophotrochozoa</taxon>
        <taxon>Mollusca</taxon>
        <taxon>Gastropoda</taxon>
        <taxon>Heterobranchia</taxon>
        <taxon>Euthyneura</taxon>
        <taxon>Panpulmonata</taxon>
        <taxon>Eupulmonata</taxon>
        <taxon>Stylommatophora</taxon>
        <taxon>Helicina</taxon>
        <taxon>Arionoidea</taxon>
        <taxon>Arionidae</taxon>
        <taxon>Arion</taxon>
    </lineage>
</organism>
<evidence type="ECO:0000313" key="10">
    <source>
        <dbReference type="EMBL" id="CEK59661.1"/>
    </source>
</evidence>
<evidence type="ECO:0000256" key="1">
    <source>
        <dbReference type="ARBA" id="ARBA00010843"/>
    </source>
</evidence>
<feature type="compositionally biased region" description="Basic and acidic residues" evidence="7">
    <location>
        <begin position="343"/>
        <end position="373"/>
    </location>
</feature>
<dbReference type="Gene3D" id="3.30.160.60">
    <property type="entry name" value="Classic Zinc Finger"/>
    <property type="match status" value="2"/>
</dbReference>
<evidence type="ECO:0000256" key="2">
    <source>
        <dbReference type="ARBA" id="ARBA00022723"/>
    </source>
</evidence>
<dbReference type="EMBL" id="HACG01012796">
    <property type="protein sequence ID" value="CEK59661.1"/>
    <property type="molecule type" value="Transcribed_RNA"/>
</dbReference>
<feature type="compositionally biased region" description="Basic and acidic residues" evidence="7">
    <location>
        <begin position="383"/>
        <end position="423"/>
    </location>
</feature>
<feature type="region of interest" description="Disordered" evidence="7">
    <location>
        <begin position="307"/>
        <end position="529"/>
    </location>
</feature>
<feature type="region of interest" description="Disordered" evidence="7">
    <location>
        <begin position="102"/>
        <end position="173"/>
    </location>
</feature>
<feature type="compositionally biased region" description="Basic and acidic residues" evidence="7">
    <location>
        <begin position="430"/>
        <end position="472"/>
    </location>
</feature>
<dbReference type="Pfam" id="PF13913">
    <property type="entry name" value="zf-C2HC_2"/>
    <property type="match status" value="2"/>
</dbReference>
<keyword evidence="2" id="KW-0479">Metal-binding</keyword>
<protein>
    <recommendedName>
        <fullName evidence="8">C2HC/C3H-type domain-containing protein</fullName>
    </recommendedName>
</protein>
<feature type="compositionally biased region" description="Pro residues" evidence="7">
    <location>
        <begin position="682"/>
        <end position="691"/>
    </location>
</feature>
<feature type="domain" description="C2HC/C3H-type" evidence="8">
    <location>
        <begin position="653"/>
        <end position="682"/>
    </location>
</feature>
<feature type="compositionally biased region" description="Basic and acidic residues" evidence="7">
    <location>
        <begin position="514"/>
        <end position="527"/>
    </location>
</feature>
<feature type="compositionally biased region" description="Basic and acidic residues" evidence="7">
    <location>
        <begin position="119"/>
        <end position="135"/>
    </location>
</feature>
<proteinExistence type="inferred from homology"/>
<feature type="compositionally biased region" description="Basic and acidic residues" evidence="7">
    <location>
        <begin position="631"/>
        <end position="642"/>
    </location>
</feature>
<feature type="region of interest" description="Disordered" evidence="7">
    <location>
        <begin position="241"/>
        <end position="278"/>
    </location>
</feature>
<dbReference type="PANTHER" id="PTHR14649:SF1">
    <property type="entry name" value="ZINC FINGER C2HC DOMAIN-CONTAINING PROTEIN 1C"/>
    <property type="match status" value="1"/>
</dbReference>
<dbReference type="InterPro" id="IPR026104">
    <property type="entry name" value="ZNF_C2HC_dom_1C"/>
</dbReference>
<evidence type="ECO:0000256" key="3">
    <source>
        <dbReference type="ARBA" id="ARBA00022771"/>
    </source>
</evidence>
<gene>
    <name evidence="9" type="primary">ORF37032</name>
    <name evidence="10" type="synonym">ORF37041</name>
</gene>
<evidence type="ECO:0000256" key="5">
    <source>
        <dbReference type="ARBA" id="ARBA00023054"/>
    </source>
</evidence>
<keyword evidence="3 6" id="KW-0863">Zinc-finger</keyword>
<feature type="compositionally biased region" description="Polar residues" evidence="7">
    <location>
        <begin position="474"/>
        <end position="494"/>
    </location>
</feature>
<evidence type="ECO:0000256" key="4">
    <source>
        <dbReference type="ARBA" id="ARBA00022833"/>
    </source>
</evidence>
<sequence length="691" mass="79225">MLSNEHYLQHFDHAHKPRDVTTSHIMRGLTPHNASFADRKPSKLDLMRADYQKKLLKEKEDKLVQIYEDNQRKVMKRVTGNGSGNVHTGEGYMNSQRTVWKSGNERQRMETNSAPSTDYHYEQTRDLSTPKDWPGRGDSGGVLKMQKSSAGRDRSQPLAPIRRPPDTQDGVHAARSGIPQKLPVAPAGHGDGNPFHRRARLVKHKPLPPSDNRMIVDNHSHGDAGDPKAMVAPLNGQRLISGKSPQTFNHLSTTIDKPLNDTKGERSQSRTHEKLTDYQKWQVEQSQARDERLKKLNVAMALSNNNNGVWKLPEEDDSTEDNDNLKASNESGEDENIATSQENDIKVKEKELMEKISNRQRELERIKKERAEQDEQDEQEQLEQERQNKKDMAERMKQTKLAEEKKKEEAKRLKQEENEMRKEEKKRKDKEKGNKEDEKRRKEEDKRRQENEKHLINSHRDERNKSTNHLDKMSPQSVNSRNNRTTLDDNSSPLSVKPSASGPKMSRNPHASKSKMDSGDPDERRLSLSDAHVYEQAAASYAAQVSVGDLSKCQLCGRSFLKDRLRKHQDACAKANKPRKEFDSAKKRVEGTELAKYAGKAKRPEPPKKKSNWRAKHEEFIQNLRHAKKVTKCEKEGGDLRKITPPPATRNPDYVACPHCGRTFNESAAERHIPRCQSLKTRPPPMNTRRK</sequence>
<dbReference type="PROSITE" id="PS52027">
    <property type="entry name" value="ZF_C2HC_C3H"/>
    <property type="match status" value="2"/>
</dbReference>
<feature type="region of interest" description="Disordered" evidence="7">
    <location>
        <begin position="668"/>
        <end position="691"/>
    </location>
</feature>
<keyword evidence="5" id="KW-0175">Coiled coil</keyword>
<feature type="region of interest" description="Disordered" evidence="7">
    <location>
        <begin position="593"/>
        <end position="614"/>
    </location>
</feature>
<accession>A0A0B6YW12</accession>